<proteinExistence type="predicted"/>
<sequence length="149" mass="16075">MINSTIYNATGTWNYSILNITNNCPEDIGKPESGEMEISQNANSVIVNYEEKTYSGLVTNSNYETSMNDIYNNGTRFESLSFQLSSDTQASGSFSGSWSNVSFSCQWSGQFTAIKKSSNTGNTNSTPSNNNTKSNGDDGGGGCFISTIQ</sequence>
<name>A0A1V1P5G0_9BACT</name>
<dbReference type="Proteomes" id="UP000189670">
    <property type="component" value="Unassembled WGS sequence"/>
</dbReference>
<organism evidence="2 3">
    <name type="scientific">Candidatus Magnetoglobus multicellularis str. Araruama</name>
    <dbReference type="NCBI Taxonomy" id="890399"/>
    <lineage>
        <taxon>Bacteria</taxon>
        <taxon>Pseudomonadati</taxon>
        <taxon>Thermodesulfobacteriota</taxon>
        <taxon>Desulfobacteria</taxon>
        <taxon>Desulfobacterales</taxon>
        <taxon>Desulfobacteraceae</taxon>
        <taxon>Candidatus Magnetoglobus</taxon>
    </lineage>
</organism>
<accession>A0A1V1P5G0</accession>
<feature type="region of interest" description="Disordered" evidence="1">
    <location>
        <begin position="116"/>
        <end position="141"/>
    </location>
</feature>
<dbReference type="EMBL" id="ATBP01000481">
    <property type="protein sequence ID" value="ETR70129.1"/>
    <property type="molecule type" value="Genomic_DNA"/>
</dbReference>
<dbReference type="AlphaFoldDB" id="A0A1V1P5G0"/>
<evidence type="ECO:0000313" key="3">
    <source>
        <dbReference type="Proteomes" id="UP000189670"/>
    </source>
</evidence>
<protein>
    <submittedName>
        <fullName evidence="2">Uncharacterized protein</fullName>
    </submittedName>
</protein>
<feature type="compositionally biased region" description="Low complexity" evidence="1">
    <location>
        <begin position="116"/>
        <end position="134"/>
    </location>
</feature>
<gene>
    <name evidence="2" type="ORF">OMM_09042</name>
</gene>
<evidence type="ECO:0000313" key="2">
    <source>
        <dbReference type="EMBL" id="ETR70129.1"/>
    </source>
</evidence>
<evidence type="ECO:0000256" key="1">
    <source>
        <dbReference type="SAM" id="MobiDB-lite"/>
    </source>
</evidence>
<reference evidence="3" key="1">
    <citation type="submission" date="2012-11" db="EMBL/GenBank/DDBJ databases">
        <authorList>
            <person name="Lucero-Rivera Y.E."/>
            <person name="Tovar-Ramirez D."/>
        </authorList>
    </citation>
    <scope>NUCLEOTIDE SEQUENCE [LARGE SCALE GENOMIC DNA]</scope>
    <source>
        <strain evidence="3">Araruama</strain>
    </source>
</reference>
<comment type="caution">
    <text evidence="2">The sequence shown here is derived from an EMBL/GenBank/DDBJ whole genome shotgun (WGS) entry which is preliminary data.</text>
</comment>